<dbReference type="EMBL" id="LR797109">
    <property type="protein sequence ID" value="CAB4187326.1"/>
    <property type="molecule type" value="Genomic_DNA"/>
</dbReference>
<sequence length="75" mass="8231">MKQKPIVTPIVILGHNCIAEQIIEEGLKPWQVIEKNWNNTGVTRIWASGHSFRDTVAKASADIRHADADSGGPNV</sequence>
<evidence type="ECO:0000313" key="4">
    <source>
        <dbReference type="EMBL" id="CAB4182476.1"/>
    </source>
</evidence>
<evidence type="ECO:0000313" key="2">
    <source>
        <dbReference type="EMBL" id="CAB4171195.1"/>
    </source>
</evidence>
<evidence type="ECO:0000313" key="1">
    <source>
        <dbReference type="EMBL" id="CAB4165233.1"/>
    </source>
</evidence>
<organism evidence="4">
    <name type="scientific">uncultured Caudovirales phage</name>
    <dbReference type="NCBI Taxonomy" id="2100421"/>
    <lineage>
        <taxon>Viruses</taxon>
        <taxon>Duplodnaviria</taxon>
        <taxon>Heunggongvirae</taxon>
        <taxon>Uroviricota</taxon>
        <taxon>Caudoviricetes</taxon>
        <taxon>Peduoviridae</taxon>
        <taxon>Maltschvirus</taxon>
        <taxon>Maltschvirus maltsch</taxon>
    </lineage>
</organism>
<evidence type="ECO:0000313" key="3">
    <source>
        <dbReference type="EMBL" id="CAB4177212.1"/>
    </source>
</evidence>
<reference evidence="4" key="1">
    <citation type="submission" date="2020-05" db="EMBL/GenBank/DDBJ databases">
        <authorList>
            <person name="Chiriac C."/>
            <person name="Salcher M."/>
            <person name="Ghai R."/>
            <person name="Kavagutti S V."/>
        </authorList>
    </citation>
    <scope>NUCLEOTIDE SEQUENCE</scope>
</reference>
<gene>
    <name evidence="3" type="ORF">UFOVP1000_29</name>
    <name evidence="4" type="ORF">UFOVP1092_4</name>
    <name evidence="5" type="ORF">UFOVP1152_8</name>
    <name evidence="6" type="ORF">UFOVP1337_47</name>
    <name evidence="7" type="ORF">UFOVP1446_29</name>
    <name evidence="9" type="ORF">UFOVP1537_12</name>
    <name evidence="8" type="ORF">UFOVP1598_43</name>
    <name evidence="1" type="ORF">UFOVP825_30</name>
    <name evidence="2" type="ORF">UFOVP915_12</name>
</gene>
<dbReference type="EMBL" id="LR797472">
    <property type="protein sequence ID" value="CAB4218677.1"/>
    <property type="molecule type" value="Genomic_DNA"/>
</dbReference>
<dbReference type="EMBL" id="LR797383">
    <property type="protein sequence ID" value="CAB4212678.1"/>
    <property type="molecule type" value="Genomic_DNA"/>
</dbReference>
<dbReference type="EMBL" id="LR797286">
    <property type="protein sequence ID" value="CAB4199468.1"/>
    <property type="molecule type" value="Genomic_DNA"/>
</dbReference>
<dbReference type="EMBL" id="LR797039">
    <property type="protein sequence ID" value="CAB4182476.1"/>
    <property type="molecule type" value="Genomic_DNA"/>
</dbReference>
<proteinExistence type="predicted"/>
<dbReference type="EMBL" id="LR796772">
    <property type="protein sequence ID" value="CAB4165233.1"/>
    <property type="molecule type" value="Genomic_DNA"/>
</dbReference>
<evidence type="ECO:0000313" key="6">
    <source>
        <dbReference type="EMBL" id="CAB4199468.1"/>
    </source>
</evidence>
<name>A0A6J5QJ68_9CAUD</name>
<accession>A0A6J5QJ68</accession>
<evidence type="ECO:0000313" key="8">
    <source>
        <dbReference type="EMBL" id="CAB4218677.1"/>
    </source>
</evidence>
<evidence type="ECO:0000313" key="5">
    <source>
        <dbReference type="EMBL" id="CAB4187326.1"/>
    </source>
</evidence>
<dbReference type="EMBL" id="LR796865">
    <property type="protein sequence ID" value="CAB4171195.1"/>
    <property type="molecule type" value="Genomic_DNA"/>
</dbReference>
<protein>
    <submittedName>
        <fullName evidence="4">Uncharacterized protein</fullName>
    </submittedName>
</protein>
<evidence type="ECO:0000313" key="7">
    <source>
        <dbReference type="EMBL" id="CAB4212678.1"/>
    </source>
</evidence>
<dbReference type="EMBL" id="LR796946">
    <property type="protein sequence ID" value="CAB4177212.1"/>
    <property type="molecule type" value="Genomic_DNA"/>
</dbReference>
<evidence type="ECO:0000313" key="9">
    <source>
        <dbReference type="EMBL" id="CAB5238241.1"/>
    </source>
</evidence>
<dbReference type="EMBL" id="LR798452">
    <property type="protein sequence ID" value="CAB5238241.1"/>
    <property type="molecule type" value="Genomic_DNA"/>
</dbReference>